<dbReference type="PROSITE" id="PS50115">
    <property type="entry name" value="ARFGAP"/>
    <property type="match status" value="1"/>
</dbReference>
<feature type="compositionally biased region" description="Polar residues" evidence="2">
    <location>
        <begin position="108"/>
        <end position="129"/>
    </location>
</feature>
<name>A0A7C8IMQ9_9PEZI</name>
<dbReference type="GO" id="GO:0005737">
    <property type="term" value="C:cytoplasm"/>
    <property type="evidence" value="ECO:0007669"/>
    <property type="project" value="TreeGrafter"/>
</dbReference>
<feature type="domain" description="Arf-GAP" evidence="3">
    <location>
        <begin position="28"/>
        <end position="107"/>
    </location>
</feature>
<keyword evidence="5" id="KW-1185">Reference proteome</keyword>
<dbReference type="InterPro" id="IPR038508">
    <property type="entry name" value="ArfGAP_dom_sf"/>
</dbReference>
<evidence type="ECO:0000256" key="1">
    <source>
        <dbReference type="PROSITE-ProRule" id="PRU00288"/>
    </source>
</evidence>
<feature type="compositionally biased region" description="Polar residues" evidence="2">
    <location>
        <begin position="73"/>
        <end position="83"/>
    </location>
</feature>
<keyword evidence="1" id="KW-0863">Zinc-finger</keyword>
<dbReference type="Gene3D" id="1.10.220.150">
    <property type="entry name" value="Arf GTPase activating protein"/>
    <property type="match status" value="1"/>
</dbReference>
<dbReference type="Pfam" id="PF01412">
    <property type="entry name" value="ArfGap"/>
    <property type="match status" value="1"/>
</dbReference>
<feature type="compositionally biased region" description="Low complexity" evidence="2">
    <location>
        <begin position="254"/>
        <end position="273"/>
    </location>
</feature>
<dbReference type="FunFam" id="1.10.8.10:FF:000081">
    <property type="entry name" value="GTPase activating protein for Arf"/>
    <property type="match status" value="1"/>
</dbReference>
<dbReference type="InterPro" id="IPR051718">
    <property type="entry name" value="ARF_GTPase-activating"/>
</dbReference>
<dbReference type="InterPro" id="IPR009060">
    <property type="entry name" value="UBA-like_sf"/>
</dbReference>
<feature type="region of interest" description="Disordered" evidence="2">
    <location>
        <begin position="238"/>
        <end position="326"/>
    </location>
</feature>
<dbReference type="CDD" id="cd08204">
    <property type="entry name" value="ArfGap"/>
    <property type="match status" value="1"/>
</dbReference>
<dbReference type="PRINTS" id="PR00405">
    <property type="entry name" value="REVINTRACTNG"/>
</dbReference>
<accession>A0A7C8IMQ9</accession>
<keyword evidence="1" id="KW-0862">Zinc</keyword>
<keyword evidence="1" id="KW-0479">Metal-binding</keyword>
<dbReference type="InterPro" id="IPR037278">
    <property type="entry name" value="ARFGAP/RecO"/>
</dbReference>
<organism evidence="4 5">
    <name type="scientific">Xylaria multiplex</name>
    <dbReference type="NCBI Taxonomy" id="323545"/>
    <lineage>
        <taxon>Eukaryota</taxon>
        <taxon>Fungi</taxon>
        <taxon>Dikarya</taxon>
        <taxon>Ascomycota</taxon>
        <taxon>Pezizomycotina</taxon>
        <taxon>Sordariomycetes</taxon>
        <taxon>Xylariomycetidae</taxon>
        <taxon>Xylariales</taxon>
        <taxon>Xylariaceae</taxon>
        <taxon>Xylaria</taxon>
    </lineage>
</organism>
<dbReference type="EMBL" id="WUBL01000064">
    <property type="protein sequence ID" value="KAF2967646.1"/>
    <property type="molecule type" value="Genomic_DNA"/>
</dbReference>
<evidence type="ECO:0000313" key="4">
    <source>
        <dbReference type="EMBL" id="KAF2967646.1"/>
    </source>
</evidence>
<dbReference type="PANTHER" id="PTHR45705:SF7">
    <property type="entry name" value="ACTIVATING PROTEIN FOR ARF, PUTATIVE (AFU_ORTHOLOGUE AFUA_4G09120)-RELATED"/>
    <property type="match status" value="1"/>
</dbReference>
<dbReference type="AlphaFoldDB" id="A0A7C8IMQ9"/>
<sequence length="645" mass="70797">MAGLMSKRQQARNERALQDLVQSVPGNNLGVFLCMRCAAIHRKLGTHISKVKSLSMDSWTNEQVESMKKIGNAASNKTYNPQSKRPPVPVDADEADSAMERFIRSKYVQPSSRTPTNGPTRHNTGSSDEGTPPPLPPKTGTRFFKSGTLSFRSKKDPQSPRENTSPPHALPPRDDLRNKPSKVFGASVHQDSVEATAVKLTQLRDMGFADDKRNAMILKGVNGNLEKTVEALVRLGEGGGAISPGLTTLRDPLSRSLTPKPTTTTTNGLSLSKPSPPLPVQSPSSPSNDPWEISPAQPQSSQSTGTLQNKNPFYNNNPFGAPSQQSEYNLNQSLQNLSLAPSQPLFPHHTGGAPTTQPVSQPTFSHSMTPPMPQLQNFASMSFNSNQTYPQPAQLPQQGYNPFLQAPVTAQQPLSLNTAPYQYQGPLANNPFTRSPTRIASPMLNQIPEQSQQNVYNSPQTPFSANPFMAMSQPAQVSQPGQQQWYQQPQQTQQQAQTIQPNYAPQRADKESIMALYGYVQPTPVPTQSPGQGIPNPFEAISTASVQPQMQRALSPRDALGDARVRLQPGHRRLEIAPVRRHEHNVRVRRVVLGRPGAAHPRRRVRQQRGRLLAAAQLDGATGEAERLGFFALWCLVRREEKGEK</sequence>
<proteinExistence type="predicted"/>
<dbReference type="GO" id="GO:0008270">
    <property type="term" value="F:zinc ion binding"/>
    <property type="evidence" value="ECO:0007669"/>
    <property type="project" value="UniProtKB-KW"/>
</dbReference>
<dbReference type="InParanoid" id="A0A7C8IMQ9"/>
<protein>
    <recommendedName>
        <fullName evidence="3">Arf-GAP domain-containing protein</fullName>
    </recommendedName>
</protein>
<reference evidence="4 5" key="1">
    <citation type="submission" date="2019-12" db="EMBL/GenBank/DDBJ databases">
        <title>Draft genome sequence of the ascomycete Xylaria multiplex DSM 110363.</title>
        <authorList>
            <person name="Buettner E."/>
            <person name="Kellner H."/>
        </authorList>
    </citation>
    <scope>NUCLEOTIDE SEQUENCE [LARGE SCALE GENOMIC DNA]</scope>
    <source>
        <strain evidence="4 5">DSM 110363</strain>
    </source>
</reference>
<dbReference type="GO" id="GO:0005096">
    <property type="term" value="F:GTPase activator activity"/>
    <property type="evidence" value="ECO:0007669"/>
    <property type="project" value="InterPro"/>
</dbReference>
<evidence type="ECO:0000313" key="5">
    <source>
        <dbReference type="Proteomes" id="UP000481858"/>
    </source>
</evidence>
<dbReference type="SMART" id="SM00105">
    <property type="entry name" value="ArfGap"/>
    <property type="match status" value="1"/>
</dbReference>
<dbReference type="SUPFAM" id="SSF57863">
    <property type="entry name" value="ArfGap/RecO-like zinc finger"/>
    <property type="match status" value="1"/>
</dbReference>
<feature type="region of interest" description="Disordered" evidence="2">
    <location>
        <begin position="105"/>
        <end position="188"/>
    </location>
</feature>
<comment type="caution">
    <text evidence="4">The sequence shown here is derived from an EMBL/GenBank/DDBJ whole genome shotgun (WGS) entry which is preliminary data.</text>
</comment>
<feature type="compositionally biased region" description="Polar residues" evidence="2">
    <location>
        <begin position="296"/>
        <end position="318"/>
    </location>
</feature>
<dbReference type="Proteomes" id="UP000481858">
    <property type="component" value="Unassembled WGS sequence"/>
</dbReference>
<evidence type="ECO:0000256" key="2">
    <source>
        <dbReference type="SAM" id="MobiDB-lite"/>
    </source>
</evidence>
<feature type="region of interest" description="Disordered" evidence="2">
    <location>
        <begin position="340"/>
        <end position="378"/>
    </location>
</feature>
<dbReference type="PANTHER" id="PTHR45705">
    <property type="entry name" value="FI20236P1"/>
    <property type="match status" value="1"/>
</dbReference>
<feature type="region of interest" description="Disordered" evidence="2">
    <location>
        <begin position="72"/>
        <end position="92"/>
    </location>
</feature>
<feature type="compositionally biased region" description="Polar residues" evidence="2">
    <location>
        <begin position="353"/>
        <end position="378"/>
    </location>
</feature>
<gene>
    <name evidence="4" type="ORF">GQX73_g5911</name>
</gene>
<dbReference type="OrthoDB" id="10266696at2759"/>
<dbReference type="InterPro" id="IPR001164">
    <property type="entry name" value="ArfGAP_dom"/>
</dbReference>
<dbReference type="Gene3D" id="1.10.8.10">
    <property type="entry name" value="DNA helicase RuvA subunit, C-terminal domain"/>
    <property type="match status" value="1"/>
</dbReference>
<dbReference type="SUPFAM" id="SSF46934">
    <property type="entry name" value="UBA-like"/>
    <property type="match status" value="1"/>
</dbReference>
<evidence type="ECO:0000259" key="3">
    <source>
        <dbReference type="PROSITE" id="PS50115"/>
    </source>
</evidence>